<dbReference type="PANTHER" id="PTHR10881:SF46">
    <property type="entry name" value="GOLGIN SUBFAMILY A MEMBER 2"/>
    <property type="match status" value="1"/>
</dbReference>
<proteinExistence type="predicted"/>
<dbReference type="GeneID" id="116548458"/>
<accession>A0A6J3HIK1</accession>
<evidence type="ECO:0000313" key="5">
    <source>
        <dbReference type="Proteomes" id="UP000504640"/>
    </source>
</evidence>
<feature type="region of interest" description="Disordered" evidence="3">
    <location>
        <begin position="1"/>
        <end position="27"/>
    </location>
</feature>
<gene>
    <name evidence="6" type="primary">LOC116548458</name>
</gene>
<organism evidence="5 6">
    <name type="scientific">Sapajus apella</name>
    <name type="common">Brown-capped capuchin</name>
    <name type="synonym">Cebus apella</name>
    <dbReference type="NCBI Taxonomy" id="9515"/>
    <lineage>
        <taxon>Eukaryota</taxon>
        <taxon>Metazoa</taxon>
        <taxon>Chordata</taxon>
        <taxon>Craniata</taxon>
        <taxon>Vertebrata</taxon>
        <taxon>Euteleostomi</taxon>
        <taxon>Mammalia</taxon>
        <taxon>Eutheria</taxon>
        <taxon>Euarchontoglires</taxon>
        <taxon>Primates</taxon>
        <taxon>Haplorrhini</taxon>
        <taxon>Platyrrhini</taxon>
        <taxon>Cebidae</taxon>
        <taxon>Cebinae</taxon>
        <taxon>Sapajus</taxon>
    </lineage>
</organism>
<dbReference type="Proteomes" id="UP000504640">
    <property type="component" value="Unplaced"/>
</dbReference>
<dbReference type="Pfam" id="PF15070">
    <property type="entry name" value="GOLGA2L5"/>
    <property type="match status" value="1"/>
</dbReference>
<dbReference type="GO" id="GO:0005801">
    <property type="term" value="C:cis-Golgi network"/>
    <property type="evidence" value="ECO:0007669"/>
    <property type="project" value="TreeGrafter"/>
</dbReference>
<feature type="domain" description="Golgin subfamily A conserved" evidence="4">
    <location>
        <begin position="11"/>
        <end position="96"/>
    </location>
</feature>
<dbReference type="GO" id="GO:0032580">
    <property type="term" value="C:Golgi cisterna membrane"/>
    <property type="evidence" value="ECO:0007669"/>
    <property type="project" value="TreeGrafter"/>
</dbReference>
<evidence type="ECO:0000259" key="4">
    <source>
        <dbReference type="Pfam" id="PF15070"/>
    </source>
</evidence>
<dbReference type="AlphaFoldDB" id="A0A6J3HIK1"/>
<name>A0A6J3HIK1_SAPAP</name>
<protein>
    <submittedName>
        <fullName evidence="6">Golgin subfamily A member 2-like</fullName>
    </submittedName>
</protein>
<dbReference type="InterPro" id="IPR024858">
    <property type="entry name" value="GOLGA"/>
</dbReference>
<keyword evidence="5" id="KW-1185">Reference proteome</keyword>
<feature type="compositionally biased region" description="Low complexity" evidence="3">
    <location>
        <begin position="1"/>
        <end position="17"/>
    </location>
</feature>
<evidence type="ECO:0000256" key="2">
    <source>
        <dbReference type="SAM" id="Coils"/>
    </source>
</evidence>
<feature type="region of interest" description="Disordered" evidence="3">
    <location>
        <begin position="76"/>
        <end position="111"/>
    </location>
</feature>
<dbReference type="PANTHER" id="PTHR10881">
    <property type="entry name" value="GOLGIN SUBFAMILY A MEMBER-RELATED"/>
    <property type="match status" value="1"/>
</dbReference>
<dbReference type="GO" id="GO:0007030">
    <property type="term" value="P:Golgi organization"/>
    <property type="evidence" value="ECO:0007669"/>
    <property type="project" value="TreeGrafter"/>
</dbReference>
<evidence type="ECO:0000256" key="3">
    <source>
        <dbReference type="SAM" id="MobiDB-lite"/>
    </source>
</evidence>
<evidence type="ECO:0000256" key="1">
    <source>
        <dbReference type="ARBA" id="ARBA00023054"/>
    </source>
</evidence>
<feature type="non-terminal residue" evidence="6">
    <location>
        <position position="1"/>
    </location>
</feature>
<feature type="compositionally biased region" description="Basic and acidic residues" evidence="3">
    <location>
        <begin position="91"/>
        <end position="100"/>
    </location>
</feature>
<keyword evidence="1 2" id="KW-0175">Coiled coil</keyword>
<sequence>EPEAVTAASAPASAKASGTESESLCEETNHALQGAIEKLQSGFSTLRKEKVDLKERVEKLELLFIRLSEETDTMRKNIKSYEPQRAVPKPRHQEEGEKREVKVRRAASLWG</sequence>
<feature type="coiled-coil region" evidence="2">
    <location>
        <begin position="36"/>
        <end position="70"/>
    </location>
</feature>
<dbReference type="InterPro" id="IPR043976">
    <property type="entry name" value="GOLGA_cons_dom"/>
</dbReference>
<dbReference type="RefSeq" id="XP_032129792.1">
    <property type="nucleotide sequence ID" value="XM_032273901.1"/>
</dbReference>
<dbReference type="GO" id="GO:0000137">
    <property type="term" value="C:Golgi cis cisterna"/>
    <property type="evidence" value="ECO:0007669"/>
    <property type="project" value="TreeGrafter"/>
</dbReference>
<evidence type="ECO:0000313" key="6">
    <source>
        <dbReference type="RefSeq" id="XP_032129792.1"/>
    </source>
</evidence>
<reference evidence="6" key="1">
    <citation type="submission" date="2025-08" db="UniProtKB">
        <authorList>
            <consortium name="RefSeq"/>
        </authorList>
    </citation>
    <scope>IDENTIFICATION</scope>
    <source>
        <tissue evidence="6">Blood</tissue>
    </source>
</reference>